<keyword evidence="2" id="KW-1185">Reference proteome</keyword>
<reference evidence="1 2" key="1">
    <citation type="submission" date="2019-07" db="EMBL/GenBank/DDBJ databases">
        <title>De Novo Assembly of kiwifruit Actinidia rufa.</title>
        <authorList>
            <person name="Sugita-Konishi S."/>
            <person name="Sato K."/>
            <person name="Mori E."/>
            <person name="Abe Y."/>
            <person name="Kisaki G."/>
            <person name="Hamano K."/>
            <person name="Suezawa K."/>
            <person name="Otani M."/>
            <person name="Fukuda T."/>
            <person name="Manabe T."/>
            <person name="Gomi K."/>
            <person name="Tabuchi M."/>
            <person name="Akimitsu K."/>
            <person name="Kataoka I."/>
        </authorList>
    </citation>
    <scope>NUCLEOTIDE SEQUENCE [LARGE SCALE GENOMIC DNA]</scope>
    <source>
        <strain evidence="2">cv. Fuchu</strain>
    </source>
</reference>
<proteinExistence type="predicted"/>
<dbReference type="Proteomes" id="UP000585474">
    <property type="component" value="Unassembled WGS sequence"/>
</dbReference>
<dbReference type="EMBL" id="BJWL01000028">
    <property type="protein sequence ID" value="GFZ19812.1"/>
    <property type="molecule type" value="Genomic_DNA"/>
</dbReference>
<gene>
    <name evidence="1" type="ORF">Acr_28g0005170</name>
</gene>
<evidence type="ECO:0000313" key="1">
    <source>
        <dbReference type="EMBL" id="GFZ19812.1"/>
    </source>
</evidence>
<name>A0A7J0H9M3_9ERIC</name>
<dbReference type="AlphaFoldDB" id="A0A7J0H9M3"/>
<accession>A0A7J0H9M3</accession>
<protein>
    <submittedName>
        <fullName evidence="1">Uncharacterized protein</fullName>
    </submittedName>
</protein>
<comment type="caution">
    <text evidence="1">The sequence shown here is derived from an EMBL/GenBank/DDBJ whole genome shotgun (WGS) entry which is preliminary data.</text>
</comment>
<sequence length="270" mass="29469">MELNWDQLLVHDDVALAQFRANHNILDNVLTERLGPNEDANLDLLPGIGGYLSVVPYDKKASKKAAAEELAREKKEDADIQNNGEVNQIEDLILAIAPPSQILVAKPILVSVAEVADDLDFSVVASAVKDLIEHSFNKGGSSPQKGLAAPLRIGGVLELWSPTFVVVELGKQDVANLATEGLEEFKDRMIMQGVQVIVHARDEAEATLEQMNKVLEDLSSFRNWLSVRCSRRFLIMATTELVTFTRSRWLNCAQGNKLGGGEGEGVVGAE</sequence>
<organism evidence="1 2">
    <name type="scientific">Actinidia rufa</name>
    <dbReference type="NCBI Taxonomy" id="165716"/>
    <lineage>
        <taxon>Eukaryota</taxon>
        <taxon>Viridiplantae</taxon>
        <taxon>Streptophyta</taxon>
        <taxon>Embryophyta</taxon>
        <taxon>Tracheophyta</taxon>
        <taxon>Spermatophyta</taxon>
        <taxon>Magnoliopsida</taxon>
        <taxon>eudicotyledons</taxon>
        <taxon>Gunneridae</taxon>
        <taxon>Pentapetalae</taxon>
        <taxon>asterids</taxon>
        <taxon>Ericales</taxon>
        <taxon>Actinidiaceae</taxon>
        <taxon>Actinidia</taxon>
    </lineage>
</organism>
<evidence type="ECO:0000313" key="2">
    <source>
        <dbReference type="Proteomes" id="UP000585474"/>
    </source>
</evidence>